<dbReference type="Gene3D" id="2.40.128.20">
    <property type="match status" value="1"/>
</dbReference>
<gene>
    <name evidence="3" type="ORF">Vbra_21053</name>
</gene>
<feature type="signal peptide" evidence="2">
    <location>
        <begin position="1"/>
        <end position="18"/>
    </location>
</feature>
<dbReference type="InterPro" id="IPR012674">
    <property type="entry name" value="Calycin"/>
</dbReference>
<keyword evidence="4" id="KW-1185">Reference proteome</keyword>
<accession>A0A0G4EXS8</accession>
<feature type="region of interest" description="Disordered" evidence="1">
    <location>
        <begin position="218"/>
        <end position="241"/>
    </location>
</feature>
<dbReference type="InParanoid" id="A0A0G4EXS8"/>
<proteinExistence type="predicted"/>
<protein>
    <recommendedName>
        <fullName evidence="5">Cytosolic fatty-acid binding proteins domain-containing protein</fullName>
    </recommendedName>
</protein>
<sequence length="345" mass="37952">MGIATVLLAGLFARKVMAVTPRDTPHRGEGRSVSAPPRRTSDVFSARSSSSRRRTAQMQSLDAPAESRTHVAGRHTHAKPDFSGKWRLVRNEGLEDFLRAQGYSSLKIRLARAITPVQVIRQDGSRILIEHHTTYGRQLEAMSIGGPPSTNKGHDGKVTFDTARWDGHKLFMERRYGHHGAPTALTALRQLSHDGRHMTVRLTTASGAEMRRVFQRDVRLPHPPSPSPHHQHPSLLTNVSSSCGVAPPQTYGRFFPQDLPLPRFPFEHTHNSRQPSAATACSSSQQADSSSSSSPSITAVWDRLVRGFTGGSPQLAANGPFSAFQQWRRDGGQFAHMWGQARAAS</sequence>
<feature type="compositionally biased region" description="Low complexity" evidence="1">
    <location>
        <begin position="275"/>
        <end position="296"/>
    </location>
</feature>
<feature type="region of interest" description="Disordered" evidence="1">
    <location>
        <begin position="262"/>
        <end position="296"/>
    </location>
</feature>
<evidence type="ECO:0000313" key="3">
    <source>
        <dbReference type="EMBL" id="CEM03205.1"/>
    </source>
</evidence>
<dbReference type="SUPFAM" id="SSF50814">
    <property type="entry name" value="Lipocalins"/>
    <property type="match status" value="1"/>
</dbReference>
<dbReference type="AlphaFoldDB" id="A0A0G4EXS8"/>
<reference evidence="3 4" key="1">
    <citation type="submission" date="2014-11" db="EMBL/GenBank/DDBJ databases">
        <authorList>
            <person name="Zhu J."/>
            <person name="Qi W."/>
            <person name="Song R."/>
        </authorList>
    </citation>
    <scope>NUCLEOTIDE SEQUENCE [LARGE SCALE GENOMIC DNA]</scope>
</reference>
<feature type="region of interest" description="Disordered" evidence="1">
    <location>
        <begin position="21"/>
        <end position="79"/>
    </location>
</feature>
<evidence type="ECO:0000256" key="2">
    <source>
        <dbReference type="SAM" id="SignalP"/>
    </source>
</evidence>
<organism evidence="3 4">
    <name type="scientific">Vitrella brassicaformis (strain CCMP3155)</name>
    <dbReference type="NCBI Taxonomy" id="1169540"/>
    <lineage>
        <taxon>Eukaryota</taxon>
        <taxon>Sar</taxon>
        <taxon>Alveolata</taxon>
        <taxon>Colpodellida</taxon>
        <taxon>Vitrellaceae</taxon>
        <taxon>Vitrella</taxon>
    </lineage>
</organism>
<name>A0A0G4EXS8_VITBC</name>
<dbReference type="VEuPathDB" id="CryptoDB:Vbra_21053"/>
<feature type="chain" id="PRO_5005187801" description="Cytosolic fatty-acid binding proteins domain-containing protein" evidence="2">
    <location>
        <begin position="19"/>
        <end position="345"/>
    </location>
</feature>
<dbReference type="STRING" id="1169540.A0A0G4EXS8"/>
<evidence type="ECO:0000256" key="1">
    <source>
        <dbReference type="SAM" id="MobiDB-lite"/>
    </source>
</evidence>
<dbReference type="OrthoDB" id="1872155at2759"/>
<keyword evidence="2" id="KW-0732">Signal</keyword>
<dbReference type="Proteomes" id="UP000041254">
    <property type="component" value="Unassembled WGS sequence"/>
</dbReference>
<evidence type="ECO:0000313" key="4">
    <source>
        <dbReference type="Proteomes" id="UP000041254"/>
    </source>
</evidence>
<evidence type="ECO:0008006" key="5">
    <source>
        <dbReference type="Google" id="ProtNLM"/>
    </source>
</evidence>
<dbReference type="EMBL" id="CDMY01000336">
    <property type="protein sequence ID" value="CEM03205.1"/>
    <property type="molecule type" value="Genomic_DNA"/>
</dbReference>